<keyword evidence="6" id="KW-1185">Reference proteome</keyword>
<protein>
    <submittedName>
        <fullName evidence="5">CRP/FNR family transcriptional regulator, anaerobic regulatory protein</fullName>
    </submittedName>
</protein>
<dbReference type="InterPro" id="IPR018490">
    <property type="entry name" value="cNMP-bd_dom_sf"/>
</dbReference>
<dbReference type="SMART" id="SM00419">
    <property type="entry name" value="HTH_CRP"/>
    <property type="match status" value="1"/>
</dbReference>
<dbReference type="InterPro" id="IPR014710">
    <property type="entry name" value="RmlC-like_jellyroll"/>
</dbReference>
<dbReference type="Gene3D" id="2.60.120.10">
    <property type="entry name" value="Jelly Rolls"/>
    <property type="match status" value="1"/>
</dbReference>
<dbReference type="Pfam" id="PF13545">
    <property type="entry name" value="HTH_Crp_2"/>
    <property type="match status" value="1"/>
</dbReference>
<dbReference type="InterPro" id="IPR036390">
    <property type="entry name" value="WH_DNA-bd_sf"/>
</dbReference>
<gene>
    <name evidence="5" type="ORF">SAMN05444411_110110</name>
</gene>
<dbReference type="InterPro" id="IPR012318">
    <property type="entry name" value="HTH_CRP"/>
</dbReference>
<dbReference type="InterPro" id="IPR036388">
    <property type="entry name" value="WH-like_DNA-bd_sf"/>
</dbReference>
<keyword evidence="1" id="KW-0805">Transcription regulation</keyword>
<dbReference type="SUPFAM" id="SSF51206">
    <property type="entry name" value="cAMP-binding domain-like"/>
    <property type="match status" value="1"/>
</dbReference>
<dbReference type="Gene3D" id="1.10.10.10">
    <property type="entry name" value="Winged helix-like DNA-binding domain superfamily/Winged helix DNA-binding domain"/>
    <property type="match status" value="1"/>
</dbReference>
<evidence type="ECO:0000259" key="4">
    <source>
        <dbReference type="PROSITE" id="PS51063"/>
    </source>
</evidence>
<dbReference type="PROSITE" id="PS51063">
    <property type="entry name" value="HTH_CRP_2"/>
    <property type="match status" value="1"/>
</dbReference>
<proteinExistence type="predicted"/>
<reference evidence="5 6" key="1">
    <citation type="submission" date="2016-10" db="EMBL/GenBank/DDBJ databases">
        <authorList>
            <person name="de Groot N.N."/>
        </authorList>
    </citation>
    <scope>NUCLEOTIDE SEQUENCE [LARGE SCALE GENOMIC DNA]</scope>
    <source>
        <strain evidence="5 6">DSM 24956</strain>
    </source>
</reference>
<accession>A0A1H3F5F0</accession>
<dbReference type="Proteomes" id="UP000199595">
    <property type="component" value="Unassembled WGS sequence"/>
</dbReference>
<dbReference type="SUPFAM" id="SSF46785">
    <property type="entry name" value="Winged helix' DNA-binding domain"/>
    <property type="match status" value="1"/>
</dbReference>
<evidence type="ECO:0000313" key="5">
    <source>
        <dbReference type="EMBL" id="SDX85568.1"/>
    </source>
</evidence>
<evidence type="ECO:0000256" key="3">
    <source>
        <dbReference type="ARBA" id="ARBA00023163"/>
    </source>
</evidence>
<evidence type="ECO:0000256" key="2">
    <source>
        <dbReference type="ARBA" id="ARBA00023125"/>
    </source>
</evidence>
<dbReference type="GO" id="GO:0006355">
    <property type="term" value="P:regulation of DNA-templated transcription"/>
    <property type="evidence" value="ECO:0007669"/>
    <property type="project" value="InterPro"/>
</dbReference>
<keyword evidence="3" id="KW-0804">Transcription</keyword>
<evidence type="ECO:0000256" key="1">
    <source>
        <dbReference type="ARBA" id="ARBA00023015"/>
    </source>
</evidence>
<name>A0A1H3F5F0_9FLAO</name>
<dbReference type="OrthoDB" id="9776746at2"/>
<dbReference type="AlphaFoldDB" id="A0A1H3F5F0"/>
<keyword evidence="2" id="KW-0238">DNA-binding</keyword>
<dbReference type="GO" id="GO:0003677">
    <property type="term" value="F:DNA binding"/>
    <property type="evidence" value="ECO:0007669"/>
    <property type="project" value="UniProtKB-KW"/>
</dbReference>
<feature type="domain" description="HTH crp-type" evidence="4">
    <location>
        <begin position="144"/>
        <end position="208"/>
    </location>
</feature>
<dbReference type="STRING" id="762486.SAMN05444411_110110"/>
<dbReference type="EMBL" id="FNNJ01000010">
    <property type="protein sequence ID" value="SDX85568.1"/>
    <property type="molecule type" value="Genomic_DNA"/>
</dbReference>
<dbReference type="RefSeq" id="WP_090125369.1">
    <property type="nucleotide sequence ID" value="NZ_FNNJ01000010.1"/>
</dbReference>
<organism evidence="5 6">
    <name type="scientific">Lutibacter oricola</name>
    <dbReference type="NCBI Taxonomy" id="762486"/>
    <lineage>
        <taxon>Bacteria</taxon>
        <taxon>Pseudomonadati</taxon>
        <taxon>Bacteroidota</taxon>
        <taxon>Flavobacteriia</taxon>
        <taxon>Flavobacteriales</taxon>
        <taxon>Flavobacteriaceae</taxon>
        <taxon>Lutibacter</taxon>
    </lineage>
</organism>
<sequence>MSLEVIKQNLGFLNENLLIEIEKASNIVSIEKNKELVREGQFIKVIPIVIEGLIKVFSRYEDKELLLYYIKPSESCIMSFSAIQKNAPSEIFAVTEEDTKVLLLPANLIPNWLKNYPTLNQLFYKQYNVRYTELLKTINHLLFDKLDVRVYNYLVEKKTFTQKNPLKISHRQIANELGTAREVISRIIKKLESENKVKQHSNAIELIK</sequence>
<dbReference type="PRINTS" id="PR00034">
    <property type="entry name" value="HTHCRP"/>
</dbReference>
<evidence type="ECO:0000313" key="6">
    <source>
        <dbReference type="Proteomes" id="UP000199595"/>
    </source>
</evidence>